<dbReference type="InterPro" id="IPR042099">
    <property type="entry name" value="ANL_N_sf"/>
</dbReference>
<dbReference type="STRING" id="1094551.MEC_00851"/>
<sequence length="232" mass="26717">MSTNSETSTRTQRNRLEVSLNVKVRDEYSSEEVGLMAYECTEGNYHLLEHDTHIELITDSHSDFGRIVGTSLWNMAMPIIRYDQGDFGQWYGQTAGSNNGWAGEKCCCGSSYRRIKAIHGRIDDAFISISNRLVPSGMMLEIAEKWLSHDDAGIIEFRVIQEEVNKIRILTVWKSGTPTNKAMQCIKNFMNEMCYLFHSKIDVELVTVDHIPPLNKLKRRIFFNNIKKQLKF</sequence>
<dbReference type="Proteomes" id="UP000008761">
    <property type="component" value="Unassembled WGS sequence"/>
</dbReference>
<evidence type="ECO:0000313" key="2">
    <source>
        <dbReference type="Proteomes" id="UP000008761"/>
    </source>
</evidence>
<dbReference type="InterPro" id="IPR053158">
    <property type="entry name" value="CapK_Type1_Caps_Biosynth"/>
</dbReference>
<organism evidence="1 2">
    <name type="scientific">Bartonella alsatica IBS 382</name>
    <dbReference type="NCBI Taxonomy" id="1094551"/>
    <lineage>
        <taxon>Bacteria</taxon>
        <taxon>Pseudomonadati</taxon>
        <taxon>Pseudomonadota</taxon>
        <taxon>Alphaproteobacteria</taxon>
        <taxon>Hyphomicrobiales</taxon>
        <taxon>Bartonellaceae</taxon>
        <taxon>Bartonella</taxon>
    </lineage>
</organism>
<proteinExistence type="predicted"/>
<dbReference type="Gene3D" id="3.40.50.12780">
    <property type="entry name" value="N-terminal domain of ligase-like"/>
    <property type="match status" value="1"/>
</dbReference>
<dbReference type="PANTHER" id="PTHR36932:SF1">
    <property type="entry name" value="CAPSULAR POLYSACCHARIDE BIOSYNTHESIS PROTEIN"/>
    <property type="match status" value="1"/>
</dbReference>
<dbReference type="HOGENOM" id="CLU_1192908_0_0_5"/>
<evidence type="ECO:0008006" key="3">
    <source>
        <dbReference type="Google" id="ProtNLM"/>
    </source>
</evidence>
<dbReference type="eggNOG" id="COG1541">
    <property type="taxonomic scope" value="Bacteria"/>
</dbReference>
<accession>J1IW09</accession>
<name>J1IW09_9HYPH</name>
<dbReference type="EMBL" id="AIME01000004">
    <property type="protein sequence ID" value="EJF75375.1"/>
    <property type="molecule type" value="Genomic_DNA"/>
</dbReference>
<dbReference type="PANTHER" id="PTHR36932">
    <property type="entry name" value="CAPSULAR POLYSACCHARIDE BIOSYNTHESIS PROTEIN"/>
    <property type="match status" value="1"/>
</dbReference>
<dbReference type="AlphaFoldDB" id="J1IW09"/>
<gene>
    <name evidence="1" type="ORF">MEC_00851</name>
</gene>
<dbReference type="PATRIC" id="fig|1094551.3.peg.940"/>
<comment type="caution">
    <text evidence="1">The sequence shown here is derived from an EMBL/GenBank/DDBJ whole genome shotgun (WGS) entry which is preliminary data.</text>
</comment>
<protein>
    <recommendedName>
        <fullName evidence="3">AMP-dependent ligase C-terminal domain-containing protein</fullName>
    </recommendedName>
</protein>
<evidence type="ECO:0000313" key="1">
    <source>
        <dbReference type="EMBL" id="EJF75375.1"/>
    </source>
</evidence>
<reference evidence="1 2" key="1">
    <citation type="submission" date="2012-03" db="EMBL/GenBank/DDBJ databases">
        <title>The Genome Sequence of Bartonella alsatica IBS 382.</title>
        <authorList>
            <consortium name="The Broad Institute Genome Sequencing Platform"/>
            <consortium name="The Broad Institute Genome Sequencing Center for Infectious Disease"/>
            <person name="Feldgarden M."/>
            <person name="Kirby J."/>
            <person name="Kosoy M."/>
            <person name="Birtles R."/>
            <person name="Probert W.S."/>
            <person name="Chiaraviglio L."/>
            <person name="Young S.K."/>
            <person name="Zeng Q."/>
            <person name="Gargeya S."/>
            <person name="Fitzgerald M."/>
            <person name="Haas B."/>
            <person name="Abouelleil A."/>
            <person name="Alvarado L."/>
            <person name="Arachchi H.M."/>
            <person name="Berlin A."/>
            <person name="Chapman S.B."/>
            <person name="Gearin G."/>
            <person name="Goldberg J."/>
            <person name="Griggs A."/>
            <person name="Gujja S."/>
            <person name="Hansen M."/>
            <person name="Heiman D."/>
            <person name="Howarth C."/>
            <person name="Larimer J."/>
            <person name="Lui A."/>
            <person name="MacDonald P.J.P."/>
            <person name="McCowen C."/>
            <person name="Montmayeur A."/>
            <person name="Murphy C."/>
            <person name="Neiman D."/>
            <person name="Pearson M."/>
            <person name="Priest M."/>
            <person name="Roberts A."/>
            <person name="Saif S."/>
            <person name="Shea T."/>
            <person name="Sisk P."/>
            <person name="Stolte C."/>
            <person name="Sykes S."/>
            <person name="Wortman J."/>
            <person name="Nusbaum C."/>
            <person name="Birren B."/>
        </authorList>
    </citation>
    <scope>NUCLEOTIDE SEQUENCE [LARGE SCALE GENOMIC DNA]</scope>
    <source>
        <strain evidence="1 2">IBS 382</strain>
    </source>
</reference>